<feature type="region of interest" description="Disordered" evidence="1">
    <location>
        <begin position="1"/>
        <end position="42"/>
    </location>
</feature>
<reference evidence="2 3" key="1">
    <citation type="journal article" date="2024" name="G3 (Bethesda)">
        <title>Genome assembly of Hibiscus sabdariffa L. provides insights into metabolisms of medicinal natural products.</title>
        <authorList>
            <person name="Kim T."/>
        </authorList>
    </citation>
    <scope>NUCLEOTIDE SEQUENCE [LARGE SCALE GENOMIC DNA]</scope>
    <source>
        <strain evidence="2">TK-2024</strain>
        <tissue evidence="2">Old leaves</tissue>
    </source>
</reference>
<organism evidence="2 3">
    <name type="scientific">Hibiscus sabdariffa</name>
    <name type="common">roselle</name>
    <dbReference type="NCBI Taxonomy" id="183260"/>
    <lineage>
        <taxon>Eukaryota</taxon>
        <taxon>Viridiplantae</taxon>
        <taxon>Streptophyta</taxon>
        <taxon>Embryophyta</taxon>
        <taxon>Tracheophyta</taxon>
        <taxon>Spermatophyta</taxon>
        <taxon>Magnoliopsida</taxon>
        <taxon>eudicotyledons</taxon>
        <taxon>Gunneridae</taxon>
        <taxon>Pentapetalae</taxon>
        <taxon>rosids</taxon>
        <taxon>malvids</taxon>
        <taxon>Malvales</taxon>
        <taxon>Malvaceae</taxon>
        <taxon>Malvoideae</taxon>
        <taxon>Hibiscus</taxon>
    </lineage>
</organism>
<keyword evidence="3" id="KW-1185">Reference proteome</keyword>
<sequence>MTDLAIEAEAGSEDTEDNGSSTTLEATPMVSPPQSKACYKRVATKTTPKIEKEEMLQYLRKDGEQHATAALVHWMTTEGKGQDCTYPSLHVDS</sequence>
<protein>
    <submittedName>
        <fullName evidence="2">Uncharacterized protein</fullName>
    </submittedName>
</protein>
<name>A0ABR2GDX7_9ROSI</name>
<comment type="caution">
    <text evidence="2">The sequence shown here is derived from an EMBL/GenBank/DDBJ whole genome shotgun (WGS) entry which is preliminary data.</text>
</comment>
<dbReference type="EMBL" id="JBBPBM010000001">
    <property type="protein sequence ID" value="KAK8600706.1"/>
    <property type="molecule type" value="Genomic_DNA"/>
</dbReference>
<evidence type="ECO:0000313" key="2">
    <source>
        <dbReference type="EMBL" id="KAK8600706.1"/>
    </source>
</evidence>
<gene>
    <name evidence="2" type="ORF">V6N12_050557</name>
</gene>
<proteinExistence type="predicted"/>
<evidence type="ECO:0000313" key="3">
    <source>
        <dbReference type="Proteomes" id="UP001472677"/>
    </source>
</evidence>
<evidence type="ECO:0000256" key="1">
    <source>
        <dbReference type="SAM" id="MobiDB-lite"/>
    </source>
</evidence>
<dbReference type="Proteomes" id="UP001472677">
    <property type="component" value="Unassembled WGS sequence"/>
</dbReference>
<accession>A0ABR2GDX7</accession>